<evidence type="ECO:0000259" key="8">
    <source>
        <dbReference type="Pfam" id="PF01643"/>
    </source>
</evidence>
<dbReference type="OrthoDB" id="9801517at2"/>
<dbReference type="STRING" id="37658.SAMN05661086_01399"/>
<evidence type="ECO:0000313" key="10">
    <source>
        <dbReference type="EMBL" id="SFR73335.1"/>
    </source>
</evidence>
<dbReference type="PANTHER" id="PTHR31727:SF6">
    <property type="entry name" value="OLEOYL-ACYL CARRIER PROTEIN THIOESTERASE 1, CHLOROPLASTIC"/>
    <property type="match status" value="1"/>
</dbReference>
<reference evidence="10 11" key="1">
    <citation type="submission" date="2016-10" db="EMBL/GenBank/DDBJ databases">
        <authorList>
            <person name="de Groot N.N."/>
        </authorList>
    </citation>
    <scope>NUCLEOTIDE SEQUENCE [LARGE SCALE GENOMIC DNA]</scope>
    <source>
        <strain evidence="10 11">743A</strain>
    </source>
</reference>
<evidence type="ECO:0000256" key="5">
    <source>
        <dbReference type="ARBA" id="ARBA00022946"/>
    </source>
</evidence>
<keyword evidence="11" id="KW-1185">Reference proteome</keyword>
<keyword evidence="6" id="KW-0443">Lipid metabolism</keyword>
<keyword evidence="4" id="KW-0276">Fatty acid metabolism</keyword>
<keyword evidence="2" id="KW-0444">Lipid biosynthesis</keyword>
<feature type="domain" description="Acyl-ACP thioesterase-like C-terminal" evidence="9">
    <location>
        <begin position="151"/>
        <end position="205"/>
    </location>
</feature>
<dbReference type="InterPro" id="IPR049427">
    <property type="entry name" value="Acyl-ACP_TE_C"/>
</dbReference>
<dbReference type="CDD" id="cd00586">
    <property type="entry name" value="4HBT"/>
    <property type="match status" value="1"/>
</dbReference>
<dbReference type="GO" id="GO:0000036">
    <property type="term" value="F:acyl carrier activity"/>
    <property type="evidence" value="ECO:0007669"/>
    <property type="project" value="TreeGrafter"/>
</dbReference>
<name>A0A1I6J2U4_9FIRM</name>
<evidence type="ECO:0000256" key="1">
    <source>
        <dbReference type="ARBA" id="ARBA00006500"/>
    </source>
</evidence>
<dbReference type="Pfam" id="PF20791">
    <property type="entry name" value="Acyl-ACP_TE_C"/>
    <property type="match status" value="1"/>
</dbReference>
<dbReference type="EMBL" id="FOYZ01000004">
    <property type="protein sequence ID" value="SFR73335.1"/>
    <property type="molecule type" value="Genomic_DNA"/>
</dbReference>
<evidence type="ECO:0000256" key="4">
    <source>
        <dbReference type="ARBA" id="ARBA00022832"/>
    </source>
</evidence>
<evidence type="ECO:0000256" key="3">
    <source>
        <dbReference type="ARBA" id="ARBA00022801"/>
    </source>
</evidence>
<comment type="similarity">
    <text evidence="1">Belongs to the acyl-ACP thioesterase family.</text>
</comment>
<dbReference type="AlphaFoldDB" id="A0A1I6J2U4"/>
<dbReference type="Proteomes" id="UP000199659">
    <property type="component" value="Unassembled WGS sequence"/>
</dbReference>
<evidence type="ECO:0000256" key="7">
    <source>
        <dbReference type="ARBA" id="ARBA00023160"/>
    </source>
</evidence>
<dbReference type="Gene3D" id="3.10.129.10">
    <property type="entry name" value="Hotdog Thioesterase"/>
    <property type="match status" value="1"/>
</dbReference>
<dbReference type="InterPro" id="IPR029069">
    <property type="entry name" value="HotDog_dom_sf"/>
</dbReference>
<evidence type="ECO:0000259" key="9">
    <source>
        <dbReference type="Pfam" id="PF20791"/>
    </source>
</evidence>
<evidence type="ECO:0000256" key="6">
    <source>
        <dbReference type="ARBA" id="ARBA00023098"/>
    </source>
</evidence>
<proteinExistence type="inferred from homology"/>
<gene>
    <name evidence="10" type="ORF">SAMN05661086_01399</name>
</gene>
<dbReference type="Pfam" id="PF01643">
    <property type="entry name" value="Acyl-ACP_TE"/>
    <property type="match status" value="1"/>
</dbReference>
<evidence type="ECO:0000313" key="11">
    <source>
        <dbReference type="Proteomes" id="UP000199659"/>
    </source>
</evidence>
<organism evidence="10 11">
    <name type="scientific">Anaeromicropila populeti</name>
    <dbReference type="NCBI Taxonomy" id="37658"/>
    <lineage>
        <taxon>Bacteria</taxon>
        <taxon>Bacillati</taxon>
        <taxon>Bacillota</taxon>
        <taxon>Clostridia</taxon>
        <taxon>Lachnospirales</taxon>
        <taxon>Lachnospiraceae</taxon>
        <taxon>Anaeromicropila</taxon>
    </lineage>
</organism>
<keyword evidence="5" id="KW-0809">Transit peptide</keyword>
<keyword evidence="7" id="KW-0275">Fatty acid biosynthesis</keyword>
<dbReference type="GO" id="GO:0016297">
    <property type="term" value="F:fatty acyl-[ACP] hydrolase activity"/>
    <property type="evidence" value="ECO:0007669"/>
    <property type="project" value="InterPro"/>
</dbReference>
<dbReference type="InterPro" id="IPR045023">
    <property type="entry name" value="FATA/B"/>
</dbReference>
<sequence>MYSFKSRIRYSEVNERKTLDLSSVINYFQDCSTFHSEDTGNGIDYLTSQNRVWLLNSWQIIVYRYPVLFETIKVSTNPYSFKSMFGYRNFMIQDENDAVCVVADSKWIYLNSDTLRPVRVAESDIASYGLGEKIPMDYKQGNIILPEQRVSKEPFPVVPANIDTNHHVNNGQYIKMAENYLPDQFSIRQMRAEYRSAATLGDVIYPEVALTDTSCTVCLASENKKPYAIIEFIS</sequence>
<dbReference type="InterPro" id="IPR002864">
    <property type="entry name" value="Acyl-ACP_thioesterase_NHD"/>
</dbReference>
<dbReference type="SUPFAM" id="SSF54637">
    <property type="entry name" value="Thioesterase/thiol ester dehydrase-isomerase"/>
    <property type="match status" value="2"/>
</dbReference>
<feature type="domain" description="Acyl-ACP thioesterase N-terminal hotdog" evidence="8">
    <location>
        <begin position="5"/>
        <end position="126"/>
    </location>
</feature>
<protein>
    <submittedName>
        <fullName evidence="10">Acyl-ACP thioesterase</fullName>
    </submittedName>
</protein>
<evidence type="ECO:0000256" key="2">
    <source>
        <dbReference type="ARBA" id="ARBA00022516"/>
    </source>
</evidence>
<dbReference type="RefSeq" id="WP_092559969.1">
    <property type="nucleotide sequence ID" value="NZ_FOYZ01000004.1"/>
</dbReference>
<keyword evidence="3" id="KW-0378">Hydrolase</keyword>
<accession>A0A1I6J2U4</accession>
<dbReference type="PANTHER" id="PTHR31727">
    <property type="entry name" value="OLEOYL-ACYL CARRIER PROTEIN THIOESTERASE 1, CHLOROPLASTIC"/>
    <property type="match status" value="1"/>
</dbReference>